<dbReference type="InterPro" id="IPR029035">
    <property type="entry name" value="DHS-like_NAD/FAD-binding_dom"/>
</dbReference>
<feature type="domain" description="Electron transfer flavoprotein alpha/beta-subunit N-terminal" evidence="11">
    <location>
        <begin position="3"/>
        <end position="182"/>
    </location>
</feature>
<evidence type="ECO:0000256" key="4">
    <source>
        <dbReference type="ARBA" id="ARBA00022630"/>
    </source>
</evidence>
<dbReference type="EMBL" id="CP000733">
    <property type="protein sequence ID" value="ABS77527.1"/>
    <property type="molecule type" value="Genomic_DNA"/>
</dbReference>
<dbReference type="InterPro" id="IPR033947">
    <property type="entry name" value="ETF_alpha_N"/>
</dbReference>
<dbReference type="FunFam" id="3.40.50.620:FF:000041">
    <property type="entry name" value="Electron transfer flavoprotein alpha subunit"/>
    <property type="match status" value="1"/>
</dbReference>
<dbReference type="KEGG" id="cbd:CBUD_1217"/>
<dbReference type="Proteomes" id="UP000008555">
    <property type="component" value="Chromosome"/>
</dbReference>
<dbReference type="InterPro" id="IPR014730">
    <property type="entry name" value="ETF_a/b_N"/>
</dbReference>
<evidence type="ECO:0000256" key="6">
    <source>
        <dbReference type="ARBA" id="ARBA00022982"/>
    </source>
</evidence>
<feature type="binding site" evidence="10">
    <location>
        <position position="279"/>
    </location>
    <ligand>
        <name>FAD</name>
        <dbReference type="ChEBI" id="CHEBI:57692"/>
    </ligand>
</feature>
<dbReference type="CDD" id="cd01715">
    <property type="entry name" value="ETF_alpha"/>
    <property type="match status" value="1"/>
</dbReference>
<dbReference type="InterPro" id="IPR001308">
    <property type="entry name" value="ETF_a/FixB"/>
</dbReference>
<keyword evidence="4" id="KW-0285">Flavoprotein</keyword>
<keyword evidence="6" id="KW-0249">Electron transport</keyword>
<dbReference type="HOGENOM" id="CLU_034178_0_0_6"/>
<dbReference type="SUPFAM" id="SSF52402">
    <property type="entry name" value="Adenine nucleotide alpha hydrolases-like"/>
    <property type="match status" value="1"/>
</dbReference>
<dbReference type="PIRSF" id="PIRSF000089">
    <property type="entry name" value="Electra_flavoP_a"/>
    <property type="match status" value="1"/>
</dbReference>
<dbReference type="Pfam" id="PF01012">
    <property type="entry name" value="ETF"/>
    <property type="match status" value="1"/>
</dbReference>
<dbReference type="FunFam" id="3.40.50.1220:FF:000001">
    <property type="entry name" value="Electron transfer flavoprotein, alpha subunit"/>
    <property type="match status" value="1"/>
</dbReference>
<dbReference type="GO" id="GO:0009055">
    <property type="term" value="F:electron transfer activity"/>
    <property type="evidence" value="ECO:0007669"/>
    <property type="project" value="InterPro"/>
</dbReference>
<accession>A9KE59</accession>
<dbReference type="Gene3D" id="3.40.50.620">
    <property type="entry name" value="HUPs"/>
    <property type="match status" value="1"/>
</dbReference>
<sequence length="314" mass="34125">MSVLVLAEHDNQEVRLSTLCTITAARELKQPISILVAGYHCRAVAEKLTSLEGIDAILLADDKAYEHFLAESIAPLVLHCFSEFNYVMAPATTFGKNILPRVAAKLGASQISDVIKIVDEKTYCRPIYAGNAIATVQSEDKKQIITVRSTAFNPAALADYSAPIREIEFTVENPHSIFVHEERQGQDRPELSSAEIVISGGRGLQNKENFDRLIRIADRMGAAMGASRAAVDAGLAPNDCQVGQTGQVVAPKLYFAIGISGAVQHMAGMRNSKIIVAINKDPEAPIFQIADYGLVGDLNEVLVQWEEALQEMGY</sequence>
<evidence type="ECO:0000313" key="13">
    <source>
        <dbReference type="Proteomes" id="UP000008555"/>
    </source>
</evidence>
<dbReference type="InterPro" id="IPR014729">
    <property type="entry name" value="Rossmann-like_a/b/a_fold"/>
</dbReference>
<dbReference type="Pfam" id="PF00766">
    <property type="entry name" value="ETF_alpha"/>
    <property type="match status" value="1"/>
</dbReference>
<dbReference type="Gene3D" id="3.40.50.1220">
    <property type="entry name" value="TPP-binding domain"/>
    <property type="match status" value="1"/>
</dbReference>
<comment type="similarity">
    <text evidence="1">Belongs to the ETF alpha-subunit/FixB family.</text>
</comment>
<feature type="binding site" evidence="10">
    <location>
        <begin position="227"/>
        <end position="228"/>
    </location>
    <ligand>
        <name>FAD</name>
        <dbReference type="ChEBI" id="CHEBI:57692"/>
    </ligand>
</feature>
<evidence type="ECO:0000256" key="7">
    <source>
        <dbReference type="ARBA" id="ARBA00025649"/>
    </source>
</evidence>
<feature type="binding site" evidence="10">
    <location>
        <begin position="241"/>
        <end position="245"/>
    </location>
    <ligand>
        <name>FAD</name>
        <dbReference type="ChEBI" id="CHEBI:57692"/>
    </ligand>
</feature>
<comment type="function">
    <text evidence="7">The electron transfer flavoprotein serves as a specific electron acceptor for other dehydrogenases. It transfers the electrons to the main respiratory chain via ETF-ubiquinone oxidoreductase (ETF dehydrogenase).</text>
</comment>
<organism evidence="12 13">
    <name type="scientific">Coxiella burnetii (strain Dugway 5J108-111)</name>
    <dbReference type="NCBI Taxonomy" id="434922"/>
    <lineage>
        <taxon>Bacteria</taxon>
        <taxon>Pseudomonadati</taxon>
        <taxon>Pseudomonadota</taxon>
        <taxon>Gammaproteobacteria</taxon>
        <taxon>Legionellales</taxon>
        <taxon>Coxiellaceae</taxon>
        <taxon>Coxiella</taxon>
    </lineage>
</organism>
<comment type="subunit">
    <text evidence="2">Heterodimer of an alpha and a beta subunit.</text>
</comment>
<dbReference type="SUPFAM" id="SSF52467">
    <property type="entry name" value="DHS-like NAD/FAD-binding domain"/>
    <property type="match status" value="1"/>
</dbReference>
<evidence type="ECO:0000256" key="8">
    <source>
        <dbReference type="ARBA" id="ARBA00068674"/>
    </source>
</evidence>
<name>A9KE59_COXBN</name>
<keyword evidence="5 10" id="KW-0274">FAD</keyword>
<feature type="binding site" evidence="10">
    <location>
        <position position="202"/>
    </location>
    <ligand>
        <name>FAD</name>
        <dbReference type="ChEBI" id="CHEBI:57692"/>
    </ligand>
</feature>
<evidence type="ECO:0000256" key="2">
    <source>
        <dbReference type="ARBA" id="ARBA00011355"/>
    </source>
</evidence>
<dbReference type="RefSeq" id="WP_005768398.1">
    <property type="nucleotide sequence ID" value="NC_009727.1"/>
</dbReference>
<evidence type="ECO:0000256" key="1">
    <source>
        <dbReference type="ARBA" id="ARBA00005817"/>
    </source>
</evidence>
<comment type="cofactor">
    <cofactor evidence="10">
        <name>FAD</name>
        <dbReference type="ChEBI" id="CHEBI:57692"/>
    </cofactor>
    <text evidence="10">Binds 1 FAD per dimer.</text>
</comment>
<reference evidence="12 13" key="1">
    <citation type="journal article" date="2009" name="Infect. Immun.">
        <title>Comparative genomics reveal extensive transposon-mediated genomic plasticity and diversity among potential effector proteins within the genus Coxiella.</title>
        <authorList>
            <person name="Beare P.A."/>
            <person name="Unsworth N."/>
            <person name="Andoh M."/>
            <person name="Voth D.E."/>
            <person name="Omsland A."/>
            <person name="Gilk S.D."/>
            <person name="Williams K.P."/>
            <person name="Sobral B.W."/>
            <person name="Kupko J.J.III."/>
            <person name="Porcella S.F."/>
            <person name="Samuel J.E."/>
            <person name="Heinzen R.A."/>
        </authorList>
    </citation>
    <scope>NUCLEOTIDE SEQUENCE [LARGE SCALE GENOMIC DNA]</scope>
    <source>
        <strain evidence="12 13">Dugway 5J108-111</strain>
    </source>
</reference>
<dbReference type="PANTHER" id="PTHR43153">
    <property type="entry name" value="ELECTRON TRANSFER FLAVOPROTEIN ALPHA"/>
    <property type="match status" value="1"/>
</dbReference>
<dbReference type="SMART" id="SM00893">
    <property type="entry name" value="ETF"/>
    <property type="match status" value="1"/>
</dbReference>
<dbReference type="AlphaFoldDB" id="A9KE59"/>
<evidence type="ECO:0000256" key="5">
    <source>
        <dbReference type="ARBA" id="ARBA00022827"/>
    </source>
</evidence>
<evidence type="ECO:0000256" key="3">
    <source>
        <dbReference type="ARBA" id="ARBA00022448"/>
    </source>
</evidence>
<dbReference type="InterPro" id="IPR014731">
    <property type="entry name" value="ETF_asu_C"/>
</dbReference>
<dbReference type="GO" id="GO:0033539">
    <property type="term" value="P:fatty acid beta-oxidation using acyl-CoA dehydrogenase"/>
    <property type="evidence" value="ECO:0007669"/>
    <property type="project" value="TreeGrafter"/>
</dbReference>
<evidence type="ECO:0000313" key="12">
    <source>
        <dbReference type="EMBL" id="ABS77527.1"/>
    </source>
</evidence>
<evidence type="ECO:0000256" key="10">
    <source>
        <dbReference type="PIRSR" id="PIRSR000089-1"/>
    </source>
</evidence>
<gene>
    <name evidence="12" type="primary">etfA</name>
    <name evidence="12" type="ordered locus">CBUD_1217</name>
</gene>
<dbReference type="PANTHER" id="PTHR43153:SF1">
    <property type="entry name" value="ELECTRON TRANSFER FLAVOPROTEIN SUBUNIT ALPHA, MITOCHONDRIAL"/>
    <property type="match status" value="1"/>
</dbReference>
<protein>
    <recommendedName>
        <fullName evidence="8">Electron transfer flavoprotein subunit alpha</fullName>
    </recommendedName>
    <alternativeName>
        <fullName evidence="9">Electron transfer flavoprotein large subunit</fullName>
    </alternativeName>
</protein>
<proteinExistence type="inferred from homology"/>
<keyword evidence="3" id="KW-0813">Transport</keyword>
<evidence type="ECO:0000259" key="11">
    <source>
        <dbReference type="SMART" id="SM00893"/>
    </source>
</evidence>
<dbReference type="GO" id="GO:0050660">
    <property type="term" value="F:flavin adenine dinucleotide binding"/>
    <property type="evidence" value="ECO:0007669"/>
    <property type="project" value="InterPro"/>
</dbReference>
<evidence type="ECO:0000256" key="9">
    <source>
        <dbReference type="ARBA" id="ARBA00079299"/>
    </source>
</evidence>
<feature type="binding site" evidence="10">
    <location>
        <begin position="258"/>
        <end position="265"/>
    </location>
    <ligand>
        <name>FAD</name>
        <dbReference type="ChEBI" id="CHEBI:57692"/>
    </ligand>
</feature>